<feature type="non-terminal residue" evidence="1">
    <location>
        <position position="1"/>
    </location>
</feature>
<comment type="caution">
    <text evidence="1">The sequence shown here is derived from an EMBL/GenBank/DDBJ whole genome shotgun (WGS) entry which is preliminary data.</text>
</comment>
<proteinExistence type="predicted"/>
<name>A0A392U045_9FABA</name>
<keyword evidence="2" id="KW-1185">Reference proteome</keyword>
<sequence length="37" mass="3919">FGFSLLVRAMAVELVGGALLYAFLQVTFEKLASADIG</sequence>
<dbReference type="EMBL" id="LXQA010702796">
    <property type="protein sequence ID" value="MCI66812.1"/>
    <property type="molecule type" value="Genomic_DNA"/>
</dbReference>
<accession>A0A392U045</accession>
<reference evidence="1 2" key="1">
    <citation type="journal article" date="2018" name="Front. Plant Sci.">
        <title>Red Clover (Trifolium pratense) and Zigzag Clover (T. medium) - A Picture of Genomic Similarities and Differences.</title>
        <authorList>
            <person name="Dluhosova J."/>
            <person name="Istvanek J."/>
            <person name="Nedelnik J."/>
            <person name="Repkova J."/>
        </authorList>
    </citation>
    <scope>NUCLEOTIDE SEQUENCE [LARGE SCALE GENOMIC DNA]</scope>
    <source>
        <strain evidence="2">cv. 10/8</strain>
        <tissue evidence="1">Leaf</tissue>
    </source>
</reference>
<evidence type="ECO:0000313" key="1">
    <source>
        <dbReference type="EMBL" id="MCI66812.1"/>
    </source>
</evidence>
<evidence type="ECO:0000313" key="2">
    <source>
        <dbReference type="Proteomes" id="UP000265520"/>
    </source>
</evidence>
<dbReference type="Proteomes" id="UP000265520">
    <property type="component" value="Unassembled WGS sequence"/>
</dbReference>
<dbReference type="AlphaFoldDB" id="A0A392U045"/>
<protein>
    <submittedName>
        <fullName evidence="1">Uncharacterized protein</fullName>
    </submittedName>
</protein>
<organism evidence="1 2">
    <name type="scientific">Trifolium medium</name>
    <dbReference type="NCBI Taxonomy" id="97028"/>
    <lineage>
        <taxon>Eukaryota</taxon>
        <taxon>Viridiplantae</taxon>
        <taxon>Streptophyta</taxon>
        <taxon>Embryophyta</taxon>
        <taxon>Tracheophyta</taxon>
        <taxon>Spermatophyta</taxon>
        <taxon>Magnoliopsida</taxon>
        <taxon>eudicotyledons</taxon>
        <taxon>Gunneridae</taxon>
        <taxon>Pentapetalae</taxon>
        <taxon>rosids</taxon>
        <taxon>fabids</taxon>
        <taxon>Fabales</taxon>
        <taxon>Fabaceae</taxon>
        <taxon>Papilionoideae</taxon>
        <taxon>50 kb inversion clade</taxon>
        <taxon>NPAAA clade</taxon>
        <taxon>Hologalegina</taxon>
        <taxon>IRL clade</taxon>
        <taxon>Trifolieae</taxon>
        <taxon>Trifolium</taxon>
    </lineage>
</organism>